<reference evidence="1 2" key="1">
    <citation type="submission" date="2024-05" db="EMBL/GenBank/DDBJ databases">
        <title>Genome sequencing and assembly of Indian major carp, Cirrhinus mrigala (Hamilton, 1822).</title>
        <authorList>
            <person name="Mohindra V."/>
            <person name="Chowdhury L.M."/>
            <person name="Lal K."/>
            <person name="Jena J.K."/>
        </authorList>
    </citation>
    <scope>NUCLEOTIDE SEQUENCE [LARGE SCALE GENOMIC DNA]</scope>
    <source>
        <strain evidence="1">CM1030</strain>
        <tissue evidence="1">Blood</tissue>
    </source>
</reference>
<feature type="non-terminal residue" evidence="1">
    <location>
        <position position="141"/>
    </location>
</feature>
<organism evidence="1 2">
    <name type="scientific">Cirrhinus mrigala</name>
    <name type="common">Mrigala</name>
    <dbReference type="NCBI Taxonomy" id="683832"/>
    <lineage>
        <taxon>Eukaryota</taxon>
        <taxon>Metazoa</taxon>
        <taxon>Chordata</taxon>
        <taxon>Craniata</taxon>
        <taxon>Vertebrata</taxon>
        <taxon>Euteleostomi</taxon>
        <taxon>Actinopterygii</taxon>
        <taxon>Neopterygii</taxon>
        <taxon>Teleostei</taxon>
        <taxon>Ostariophysi</taxon>
        <taxon>Cypriniformes</taxon>
        <taxon>Cyprinidae</taxon>
        <taxon>Labeoninae</taxon>
        <taxon>Labeonini</taxon>
        <taxon>Cirrhinus</taxon>
    </lineage>
</organism>
<accession>A0ABD0QCM6</accession>
<proteinExistence type="predicted"/>
<protein>
    <submittedName>
        <fullName evidence="1">Uncharacterized protein</fullName>
    </submittedName>
</protein>
<sequence>YSNLFREPPHRANTCLLPPIYRRVLPTHLAKPVHRPVGSTHLTLRAAPIKATWILPVRRLKPPLPASRAPDQAHQITLFPIHLPIFPASLAAPAGGIMDPWSLSPKHAAPLSVGRAYQPDAASCSRQSSVSFPDRTPYNML</sequence>
<dbReference type="Proteomes" id="UP001529510">
    <property type="component" value="Unassembled WGS sequence"/>
</dbReference>
<evidence type="ECO:0000313" key="2">
    <source>
        <dbReference type="Proteomes" id="UP001529510"/>
    </source>
</evidence>
<feature type="non-terminal residue" evidence="1">
    <location>
        <position position="1"/>
    </location>
</feature>
<gene>
    <name evidence="1" type="ORF">M9458_019580</name>
</gene>
<keyword evidence="2" id="KW-1185">Reference proteome</keyword>
<name>A0ABD0QCM6_CIRMR</name>
<dbReference type="EMBL" id="JAMKFB020000009">
    <property type="protein sequence ID" value="KAL0183884.1"/>
    <property type="molecule type" value="Genomic_DNA"/>
</dbReference>
<dbReference type="AlphaFoldDB" id="A0ABD0QCM6"/>
<evidence type="ECO:0000313" key="1">
    <source>
        <dbReference type="EMBL" id="KAL0183884.1"/>
    </source>
</evidence>
<comment type="caution">
    <text evidence="1">The sequence shown here is derived from an EMBL/GenBank/DDBJ whole genome shotgun (WGS) entry which is preliminary data.</text>
</comment>